<dbReference type="Proteomes" id="UP000033969">
    <property type="component" value="Unassembled WGS sequence"/>
</dbReference>
<proteinExistence type="predicted"/>
<dbReference type="EMBL" id="LCBU01000033">
    <property type="protein sequence ID" value="KKS16791.1"/>
    <property type="molecule type" value="Genomic_DNA"/>
</dbReference>
<name>A0A0G0Z3Z8_9BACT</name>
<dbReference type="AlphaFoldDB" id="A0A0G0Z3Z8"/>
<evidence type="ECO:0000313" key="1">
    <source>
        <dbReference type="EMBL" id="KKS16791.1"/>
    </source>
</evidence>
<organism evidence="1 2">
    <name type="scientific">Candidatus Woesebacteria bacterium GW2011_GWA1_41_7</name>
    <dbReference type="NCBI Taxonomy" id="1618556"/>
    <lineage>
        <taxon>Bacteria</taxon>
        <taxon>Candidatus Woeseibacteriota</taxon>
    </lineage>
</organism>
<evidence type="ECO:0000313" key="2">
    <source>
        <dbReference type="Proteomes" id="UP000033969"/>
    </source>
</evidence>
<gene>
    <name evidence="1" type="ORF">UU74_C0033G0023</name>
</gene>
<accession>A0A0G0Z3Z8</accession>
<sequence>MEDIKLGPFLGMNNITPDHAVPKGFVRNIVNADVKGGKVSRRGGETKVYSALKPKGGFSCPAGSYFIEKGYIKKFLGTTASTIYTGINGTEYAWNYLNGVVYFSDGIVSLKIENDIARNWGMQVPSSPVIYGVSGTYGGGQYLAAICYVDADGVESGASEIVVVDLPDNTGIVFANLPTPIDPQVSYVRLYLSTPNGSELYHIADLTPGTLDYTITSGRYDGGNILEHTFVSPAPAGRIIRFHNGRAFVADSYGRVFYSDPLELDHFRRGANFLQFSAIVDIMEPVKGGIFFAYSNTTEFHAGDVEEGFNISSKFSYGGIFGTGSNVPNSDNVCWQSQRGMCIGSPGGEVKNIVEENVAPDSGTSGASLIKEQNGLRQFIVCIKQPTASPLAAKSWIDAEVARRGA</sequence>
<reference evidence="1 2" key="1">
    <citation type="journal article" date="2015" name="Nature">
        <title>rRNA introns, odd ribosomes, and small enigmatic genomes across a large radiation of phyla.</title>
        <authorList>
            <person name="Brown C.T."/>
            <person name="Hug L.A."/>
            <person name="Thomas B.C."/>
            <person name="Sharon I."/>
            <person name="Castelle C.J."/>
            <person name="Singh A."/>
            <person name="Wilkins M.J."/>
            <person name="Williams K.H."/>
            <person name="Banfield J.F."/>
        </authorList>
    </citation>
    <scope>NUCLEOTIDE SEQUENCE [LARGE SCALE GENOMIC DNA]</scope>
</reference>
<protein>
    <submittedName>
        <fullName evidence="1">Uncharacterized protein</fullName>
    </submittedName>
</protein>
<comment type="caution">
    <text evidence="1">The sequence shown here is derived from an EMBL/GenBank/DDBJ whole genome shotgun (WGS) entry which is preliminary data.</text>
</comment>